<name>A0A5J4UBG9_9EUKA</name>
<evidence type="ECO:0000256" key="1">
    <source>
        <dbReference type="SAM" id="MobiDB-lite"/>
    </source>
</evidence>
<dbReference type="Proteomes" id="UP000324800">
    <property type="component" value="Unassembled WGS sequence"/>
</dbReference>
<gene>
    <name evidence="3" type="ORF">EZS28_036307</name>
</gene>
<protein>
    <submittedName>
        <fullName evidence="3">Uncharacterized protein</fullName>
    </submittedName>
</protein>
<feature type="compositionally biased region" description="Polar residues" evidence="1">
    <location>
        <begin position="85"/>
        <end position="107"/>
    </location>
</feature>
<sequence length="125" mass="13759">MLNFFSILNASILLHLVTKNPPGSISGTSSAWNLPSMVDSSVPSSTFVQFIPSEDNIAGILSSHSVSLPRQGDDVAFPDIPPVQRPQNQISHNFDFNPSNNQLNKTYQPPLDEFGDFRQEMQTQG</sequence>
<proteinExistence type="predicted"/>
<feature type="region of interest" description="Disordered" evidence="1">
    <location>
        <begin position="83"/>
        <end position="125"/>
    </location>
</feature>
<feature type="signal peptide" evidence="2">
    <location>
        <begin position="1"/>
        <end position="19"/>
    </location>
</feature>
<accession>A0A5J4UBG9</accession>
<reference evidence="3 4" key="1">
    <citation type="submission" date="2019-03" db="EMBL/GenBank/DDBJ databases">
        <title>Single cell metagenomics reveals metabolic interactions within the superorganism composed of flagellate Streblomastix strix and complex community of Bacteroidetes bacteria on its surface.</title>
        <authorList>
            <person name="Treitli S.C."/>
            <person name="Kolisko M."/>
            <person name="Husnik F."/>
            <person name="Keeling P."/>
            <person name="Hampl V."/>
        </authorList>
    </citation>
    <scope>NUCLEOTIDE SEQUENCE [LARGE SCALE GENOMIC DNA]</scope>
    <source>
        <strain evidence="3">ST1C</strain>
    </source>
</reference>
<dbReference type="AlphaFoldDB" id="A0A5J4UBG9"/>
<feature type="non-terminal residue" evidence="3">
    <location>
        <position position="125"/>
    </location>
</feature>
<comment type="caution">
    <text evidence="3">The sequence shown here is derived from an EMBL/GenBank/DDBJ whole genome shotgun (WGS) entry which is preliminary data.</text>
</comment>
<organism evidence="3 4">
    <name type="scientific">Streblomastix strix</name>
    <dbReference type="NCBI Taxonomy" id="222440"/>
    <lineage>
        <taxon>Eukaryota</taxon>
        <taxon>Metamonada</taxon>
        <taxon>Preaxostyla</taxon>
        <taxon>Oxymonadida</taxon>
        <taxon>Streblomastigidae</taxon>
        <taxon>Streblomastix</taxon>
    </lineage>
</organism>
<keyword evidence="2" id="KW-0732">Signal</keyword>
<evidence type="ECO:0000313" key="3">
    <source>
        <dbReference type="EMBL" id="KAA6368166.1"/>
    </source>
</evidence>
<feature type="chain" id="PRO_5023880545" evidence="2">
    <location>
        <begin position="20"/>
        <end position="125"/>
    </location>
</feature>
<dbReference type="EMBL" id="SNRW01017619">
    <property type="protein sequence ID" value="KAA6368166.1"/>
    <property type="molecule type" value="Genomic_DNA"/>
</dbReference>
<evidence type="ECO:0000313" key="4">
    <source>
        <dbReference type="Proteomes" id="UP000324800"/>
    </source>
</evidence>
<evidence type="ECO:0000256" key="2">
    <source>
        <dbReference type="SAM" id="SignalP"/>
    </source>
</evidence>